<protein>
    <submittedName>
        <fullName evidence="2">Uncharacterized protein</fullName>
    </submittedName>
</protein>
<feature type="compositionally biased region" description="Acidic residues" evidence="1">
    <location>
        <begin position="155"/>
        <end position="169"/>
    </location>
</feature>
<name>A0AAV9JBV1_9PEZI</name>
<evidence type="ECO:0000256" key="1">
    <source>
        <dbReference type="SAM" id="MobiDB-lite"/>
    </source>
</evidence>
<reference evidence="2 3" key="1">
    <citation type="submission" date="2021-11" db="EMBL/GenBank/DDBJ databases">
        <title>Black yeast isolated from Biological Soil Crust.</title>
        <authorList>
            <person name="Kurbessoian T."/>
        </authorList>
    </citation>
    <scope>NUCLEOTIDE SEQUENCE [LARGE SCALE GENOMIC DNA]</scope>
    <source>
        <strain evidence="2 3">CCFEE 5522</strain>
    </source>
</reference>
<organism evidence="2 3">
    <name type="scientific">Oleoguttula mirabilis</name>
    <dbReference type="NCBI Taxonomy" id="1507867"/>
    <lineage>
        <taxon>Eukaryota</taxon>
        <taxon>Fungi</taxon>
        <taxon>Dikarya</taxon>
        <taxon>Ascomycota</taxon>
        <taxon>Pezizomycotina</taxon>
        <taxon>Dothideomycetes</taxon>
        <taxon>Dothideomycetidae</taxon>
        <taxon>Mycosphaerellales</taxon>
        <taxon>Teratosphaeriaceae</taxon>
        <taxon>Oleoguttula</taxon>
    </lineage>
</organism>
<feature type="region of interest" description="Disordered" evidence="1">
    <location>
        <begin position="144"/>
        <end position="169"/>
    </location>
</feature>
<sequence length="282" mass="32418">MQLPRPGNAQTRSNINASRSTRKTSPTKVEAHIQDQQIDELSDLPEDPFPDFERLEQQSSDDEMVDRLPQAGRGSMELGNDPEDVEEDPEEERQHQFRSVWAKHLREHEYKINDIAASPILFAEVVMSFIDNNKAVIEEYYFPHGHGDSGNPETPGDDPDQSTPESDDDLEVSAYADDRDWSVDEKPSEHLTADSVLCPTCPSSRIYTRNTSFRNHYKTHHLGWQTGLKKDSEWKNLNTYKLMRPMLMSNTSTYRWKTEHGNVTAGELKELAIEWSQARNTR</sequence>
<evidence type="ECO:0000313" key="3">
    <source>
        <dbReference type="Proteomes" id="UP001324427"/>
    </source>
</evidence>
<dbReference type="Proteomes" id="UP001324427">
    <property type="component" value="Unassembled WGS sequence"/>
</dbReference>
<evidence type="ECO:0000313" key="2">
    <source>
        <dbReference type="EMBL" id="KAK4542284.1"/>
    </source>
</evidence>
<dbReference type="AlphaFoldDB" id="A0AAV9JBV1"/>
<feature type="compositionally biased region" description="Polar residues" evidence="1">
    <location>
        <begin position="8"/>
        <end position="27"/>
    </location>
</feature>
<keyword evidence="3" id="KW-1185">Reference proteome</keyword>
<feature type="compositionally biased region" description="Acidic residues" evidence="1">
    <location>
        <begin position="80"/>
        <end position="91"/>
    </location>
</feature>
<feature type="region of interest" description="Disordered" evidence="1">
    <location>
        <begin position="1"/>
        <end position="95"/>
    </location>
</feature>
<dbReference type="EMBL" id="JAVFHQ010000043">
    <property type="protein sequence ID" value="KAK4542284.1"/>
    <property type="molecule type" value="Genomic_DNA"/>
</dbReference>
<gene>
    <name evidence="2" type="ORF">LTR36_006937</name>
</gene>
<proteinExistence type="predicted"/>
<feature type="compositionally biased region" description="Acidic residues" evidence="1">
    <location>
        <begin position="37"/>
        <end position="50"/>
    </location>
</feature>
<accession>A0AAV9JBV1</accession>
<comment type="caution">
    <text evidence="2">The sequence shown here is derived from an EMBL/GenBank/DDBJ whole genome shotgun (WGS) entry which is preliminary data.</text>
</comment>